<dbReference type="InterPro" id="IPR017642">
    <property type="entry name" value="DNA_S_mod_DndB"/>
</dbReference>
<dbReference type="AlphaFoldDB" id="A0A1G4V4X5"/>
<evidence type="ECO:0000313" key="1">
    <source>
        <dbReference type="EMBL" id="SCX00305.1"/>
    </source>
</evidence>
<dbReference type="NCBIfam" id="TIGR03187">
    <property type="entry name" value="DGQHR"/>
    <property type="match status" value="1"/>
</dbReference>
<dbReference type="RefSeq" id="WP_023575222.1">
    <property type="nucleotide sequence ID" value="NZ_FMTY01000001.1"/>
</dbReference>
<reference evidence="1 2" key="1">
    <citation type="submission" date="2016-10" db="EMBL/GenBank/DDBJ databases">
        <authorList>
            <person name="de Groot N.N."/>
        </authorList>
    </citation>
    <scope>NUCLEOTIDE SEQUENCE [LARGE SCALE GENOMIC DNA]</scope>
    <source>
        <strain evidence="1 2">CGMCC 1.3801</strain>
    </source>
</reference>
<dbReference type="CDD" id="cd16413">
    <property type="entry name" value="DGQHR_domain"/>
    <property type="match status" value="1"/>
</dbReference>
<sequence length="403" mass="46544">MKIEVIKDKKYIYLLCNKMTQPVGDLYSSSMDSKVLKDISFSNPRVLVGFSETGEEIYRGIQRALSPERVKEIKKYVNEYEYSTFPSSIILNFPHEKVDIYDVDISLNVTSSIEDINYPIDLKNKKIDNFSKMVLLVFPYEESIAQIIDGQHRMSGFEDDCKIDFDLPITIFIDQSVEQQAEIFSTINGKQTRVTPSLVYELFGINERPSPYKTAHNIVVALNNSEESPLKNWFKRLGKSNKYYEGYITQSTANQNILKILCGNAKQVDEDMRVLSRGEKLSMETKFSSKLPVLREFYIDNDEITIIKILFNFFNAVKECLPDEWNKKDSIFKKTIGFVALFKVLNDLIPLGLNEKKLSKEFFISILNNISIDSNITISSKGVNELYFQFKEFYNEKVENLNG</sequence>
<organism evidence="1 2">
    <name type="scientific">Flavobacterium saliperosum</name>
    <dbReference type="NCBI Taxonomy" id="329186"/>
    <lineage>
        <taxon>Bacteria</taxon>
        <taxon>Pseudomonadati</taxon>
        <taxon>Bacteroidota</taxon>
        <taxon>Flavobacteriia</taxon>
        <taxon>Flavobacteriales</taxon>
        <taxon>Flavobacteriaceae</taxon>
        <taxon>Flavobacterium</taxon>
    </lineage>
</organism>
<dbReference type="InterPro" id="IPR017601">
    <property type="entry name" value="DGQHR-contain_dom"/>
</dbReference>
<dbReference type="Pfam" id="PF14072">
    <property type="entry name" value="DndB"/>
    <property type="match status" value="1"/>
</dbReference>
<dbReference type="STRING" id="329186.SAMN02927925_00140"/>
<dbReference type="Proteomes" id="UP000182124">
    <property type="component" value="Unassembled WGS sequence"/>
</dbReference>
<dbReference type="EMBL" id="FMTY01000001">
    <property type="protein sequence ID" value="SCX00305.1"/>
    <property type="molecule type" value="Genomic_DNA"/>
</dbReference>
<accession>A0A1G4V4X5</accession>
<protein>
    <submittedName>
        <fullName evidence="1">DGQHR domain-containing protein</fullName>
    </submittedName>
</protein>
<gene>
    <name evidence="1" type="ORF">SAMN02927925_00140</name>
</gene>
<evidence type="ECO:0000313" key="2">
    <source>
        <dbReference type="Proteomes" id="UP000182124"/>
    </source>
</evidence>
<dbReference type="eggNOG" id="ENOG502Z8DG">
    <property type="taxonomic scope" value="Bacteria"/>
</dbReference>
<proteinExistence type="predicted"/>
<name>A0A1G4V4X5_9FLAO</name>